<accession>A0A1V9Y7S4</accession>
<evidence type="ECO:0000313" key="2">
    <source>
        <dbReference type="EMBL" id="OQR81766.1"/>
    </source>
</evidence>
<feature type="compositionally biased region" description="Basic and acidic residues" evidence="1">
    <location>
        <begin position="58"/>
        <end position="75"/>
    </location>
</feature>
<sequence length="84" mass="9711">MNRVEKKLQRLADNIQTLYSYVEMMVPKKPKFDLTLPKDEQLRQVDNSSRMAPPKSPKLREKQAIGKIKPREGNKLSRQSSNSA</sequence>
<proteinExistence type="predicted"/>
<reference evidence="2 3" key="1">
    <citation type="journal article" date="2014" name="Genome Biol. Evol.">
        <title>The secreted proteins of Achlya hypogyna and Thraustotheca clavata identify the ancestral oomycete secretome and reveal gene acquisitions by horizontal gene transfer.</title>
        <authorList>
            <person name="Misner I."/>
            <person name="Blouin N."/>
            <person name="Leonard G."/>
            <person name="Richards T.A."/>
            <person name="Lane C.E."/>
        </authorList>
    </citation>
    <scope>NUCLEOTIDE SEQUENCE [LARGE SCALE GENOMIC DNA]</scope>
    <source>
        <strain evidence="2 3">ATCC 34112</strain>
    </source>
</reference>
<dbReference type="EMBL" id="JNBS01004903">
    <property type="protein sequence ID" value="OQR81766.1"/>
    <property type="molecule type" value="Genomic_DNA"/>
</dbReference>
<evidence type="ECO:0000256" key="1">
    <source>
        <dbReference type="SAM" id="MobiDB-lite"/>
    </source>
</evidence>
<name>A0A1V9Y7S4_9STRA</name>
<dbReference type="AlphaFoldDB" id="A0A1V9Y7S4"/>
<keyword evidence="3" id="KW-1185">Reference proteome</keyword>
<protein>
    <submittedName>
        <fullName evidence="2">Uncharacterized protein</fullName>
    </submittedName>
</protein>
<gene>
    <name evidence="2" type="ORF">THRCLA_23301</name>
</gene>
<feature type="region of interest" description="Disordered" evidence="1">
    <location>
        <begin position="35"/>
        <end position="84"/>
    </location>
</feature>
<dbReference type="Proteomes" id="UP000243217">
    <property type="component" value="Unassembled WGS sequence"/>
</dbReference>
<evidence type="ECO:0000313" key="3">
    <source>
        <dbReference type="Proteomes" id="UP000243217"/>
    </source>
</evidence>
<organism evidence="2 3">
    <name type="scientific">Thraustotheca clavata</name>
    <dbReference type="NCBI Taxonomy" id="74557"/>
    <lineage>
        <taxon>Eukaryota</taxon>
        <taxon>Sar</taxon>
        <taxon>Stramenopiles</taxon>
        <taxon>Oomycota</taxon>
        <taxon>Saprolegniomycetes</taxon>
        <taxon>Saprolegniales</taxon>
        <taxon>Achlyaceae</taxon>
        <taxon>Thraustotheca</taxon>
    </lineage>
</organism>
<comment type="caution">
    <text evidence="2">The sequence shown here is derived from an EMBL/GenBank/DDBJ whole genome shotgun (WGS) entry which is preliminary data.</text>
</comment>